<keyword evidence="1" id="KW-0808">Transferase</keyword>
<dbReference type="Proteomes" id="UP000576082">
    <property type="component" value="Unassembled WGS sequence"/>
</dbReference>
<gene>
    <name evidence="1" type="ORF">HHU12_09515</name>
</gene>
<evidence type="ECO:0000313" key="2">
    <source>
        <dbReference type="Proteomes" id="UP000576082"/>
    </source>
</evidence>
<dbReference type="Pfam" id="PF13189">
    <property type="entry name" value="Cytidylate_kin2"/>
    <property type="match status" value="1"/>
</dbReference>
<evidence type="ECO:0000313" key="1">
    <source>
        <dbReference type="EMBL" id="NME68197.1"/>
    </source>
</evidence>
<organism evidence="1 2">
    <name type="scientific">Flammeovirga aprica JL-4</name>
    <dbReference type="NCBI Taxonomy" id="694437"/>
    <lineage>
        <taxon>Bacteria</taxon>
        <taxon>Pseudomonadati</taxon>
        <taxon>Bacteroidota</taxon>
        <taxon>Cytophagia</taxon>
        <taxon>Cytophagales</taxon>
        <taxon>Flammeovirgaceae</taxon>
        <taxon>Flammeovirga</taxon>
    </lineage>
</organism>
<dbReference type="RefSeq" id="WP_169656508.1">
    <property type="nucleotide sequence ID" value="NZ_JABANE010000020.1"/>
</dbReference>
<accession>A0A7X9P388</accession>
<dbReference type="EMBL" id="JABANE010000020">
    <property type="protein sequence ID" value="NME68197.1"/>
    <property type="molecule type" value="Genomic_DNA"/>
</dbReference>
<proteinExistence type="predicted"/>
<dbReference type="Gene3D" id="3.40.50.300">
    <property type="entry name" value="P-loop containing nucleotide triphosphate hydrolases"/>
    <property type="match status" value="1"/>
</dbReference>
<name>A0A7X9P388_9BACT</name>
<reference evidence="1 2" key="1">
    <citation type="submission" date="2020-04" db="EMBL/GenBank/DDBJ databases">
        <title>Flammeovirga sp. SR4, a novel species isolated from seawater.</title>
        <authorList>
            <person name="Wang X."/>
        </authorList>
    </citation>
    <scope>NUCLEOTIDE SEQUENCE [LARGE SCALE GENOMIC DNA]</scope>
    <source>
        <strain evidence="1 2">ATCC 23126</strain>
    </source>
</reference>
<dbReference type="AlphaFoldDB" id="A0A7X9P388"/>
<keyword evidence="1" id="KW-0418">Kinase</keyword>
<comment type="caution">
    <text evidence="1">The sequence shown here is derived from an EMBL/GenBank/DDBJ whole genome shotgun (WGS) entry which is preliminary data.</text>
</comment>
<protein>
    <submittedName>
        <fullName evidence="1">Cytidylate kinase-like family protein</fullName>
    </submittedName>
</protein>
<dbReference type="InterPro" id="IPR027417">
    <property type="entry name" value="P-loop_NTPase"/>
</dbReference>
<keyword evidence="2" id="KW-1185">Reference proteome</keyword>
<dbReference type="GO" id="GO:0016301">
    <property type="term" value="F:kinase activity"/>
    <property type="evidence" value="ECO:0007669"/>
    <property type="project" value="UniProtKB-KW"/>
</dbReference>
<sequence length="234" mass="27307">MEPDIYNYLINIENRHVNAPESKGMIVTLSRKFGTNIRPAAEKLVQQLNEEQVGFDMLKRPWKLVDKTVLYQISKELKVGIDKLNEFVPIQNKSIFEQIMYGLDIYHNKLDDNLRQALQTVINSYLERGNVVFLGRGASFYAQGLENSLKIKVKASDQYRSTQYALKNDLPKNYAIELVKRKAKKRKNFLKFISQAIPITYDEIIDRENISYDALADELFTLVKMKEYEMLRNV</sequence>